<evidence type="ECO:0008006" key="4">
    <source>
        <dbReference type="Google" id="ProtNLM"/>
    </source>
</evidence>
<keyword evidence="1" id="KW-0812">Transmembrane</keyword>
<dbReference type="EMBL" id="CZCS02000185">
    <property type="protein sequence ID" value="VXD19709.1"/>
    <property type="molecule type" value="Genomic_DNA"/>
</dbReference>
<evidence type="ECO:0000256" key="1">
    <source>
        <dbReference type="SAM" id="Phobius"/>
    </source>
</evidence>
<evidence type="ECO:0000313" key="3">
    <source>
        <dbReference type="Proteomes" id="UP000182190"/>
    </source>
</evidence>
<dbReference type="AlphaFoldDB" id="A0A7Z9BSP0"/>
<accession>A0A7Z9BSP0</accession>
<reference evidence="2" key="1">
    <citation type="submission" date="2019-10" db="EMBL/GenBank/DDBJ databases">
        <authorList>
            <consortium name="Genoscope - CEA"/>
            <person name="William W."/>
        </authorList>
    </citation>
    <scope>NUCLEOTIDE SEQUENCE [LARGE SCALE GENOMIC DNA]</scope>
    <source>
        <strain evidence="2">BBR_PRJEB10994</strain>
    </source>
</reference>
<dbReference type="OrthoDB" id="448792at2"/>
<gene>
    <name evidence="2" type="ORF">PL9631_450118</name>
</gene>
<dbReference type="Proteomes" id="UP000182190">
    <property type="component" value="Unassembled WGS sequence"/>
</dbReference>
<keyword evidence="1" id="KW-1133">Transmembrane helix</keyword>
<keyword evidence="3" id="KW-1185">Reference proteome</keyword>
<organism evidence="2 3">
    <name type="scientific">Planktothrix paucivesiculata PCC 9631</name>
    <dbReference type="NCBI Taxonomy" id="671071"/>
    <lineage>
        <taxon>Bacteria</taxon>
        <taxon>Bacillati</taxon>
        <taxon>Cyanobacteriota</taxon>
        <taxon>Cyanophyceae</taxon>
        <taxon>Oscillatoriophycideae</taxon>
        <taxon>Oscillatoriales</taxon>
        <taxon>Microcoleaceae</taxon>
        <taxon>Planktothrix</taxon>
    </lineage>
</organism>
<dbReference type="PANTHER" id="PTHR33471">
    <property type="entry name" value="ATP-DEPENDENT ZINC METALLOPROTEASE-RELATED"/>
    <property type="match status" value="1"/>
</dbReference>
<dbReference type="GO" id="GO:0005524">
    <property type="term" value="F:ATP binding"/>
    <property type="evidence" value="ECO:0007669"/>
    <property type="project" value="InterPro"/>
</dbReference>
<comment type="caution">
    <text evidence="2">The sequence shown here is derived from an EMBL/GenBank/DDBJ whole genome shotgun (WGS) entry which is preliminary data.</text>
</comment>
<dbReference type="GO" id="GO:0004222">
    <property type="term" value="F:metalloendopeptidase activity"/>
    <property type="evidence" value="ECO:0007669"/>
    <property type="project" value="InterPro"/>
</dbReference>
<evidence type="ECO:0000313" key="2">
    <source>
        <dbReference type="EMBL" id="VXD19709.1"/>
    </source>
</evidence>
<keyword evidence="1" id="KW-0472">Membrane</keyword>
<proteinExistence type="predicted"/>
<protein>
    <recommendedName>
        <fullName evidence="4">ATP-dependent Zn protease</fullName>
    </recommendedName>
</protein>
<dbReference type="RefSeq" id="WP_083618385.1">
    <property type="nucleotide sequence ID" value="NZ_LR735004.1"/>
</dbReference>
<feature type="transmembrane region" description="Helical" evidence="1">
    <location>
        <begin position="7"/>
        <end position="25"/>
    </location>
</feature>
<name>A0A7Z9BSP0_9CYAN</name>
<sequence length="235" mass="26104">MRTTSLNLIAISVFCMTLSVLLSPILNISPFVPAGITFFFLGVATLDVFQFQGQGASLLVDRLAGTSASTRERILHHEAGHFLVAYLMKIPIQGYALNGWEAFKQGFKAQGGVQFADQILWEQLQQGKISAQVLDRYCAVWMGGIAAETLVFEKAEGGREDREKITAIWTQLQRPLSEAKIKERWAILQAKTVIETHKLAYFSLVEAMKNRASVEDCCQMIEKFKNVEGGLTVDG</sequence>
<dbReference type="Gene3D" id="1.20.58.760">
    <property type="entry name" value="Peptidase M41"/>
    <property type="match status" value="1"/>
</dbReference>
<dbReference type="GO" id="GO:0006508">
    <property type="term" value="P:proteolysis"/>
    <property type="evidence" value="ECO:0007669"/>
    <property type="project" value="InterPro"/>
</dbReference>
<dbReference type="InterPro" id="IPR037219">
    <property type="entry name" value="Peptidase_M41-like"/>
</dbReference>
<dbReference type="PANTHER" id="PTHR33471:SF7">
    <property type="entry name" value="ATP-DEPENDENT ZINC METALLOPROTEASE-RELATED"/>
    <property type="match status" value="1"/>
</dbReference>
<dbReference type="GO" id="GO:0004176">
    <property type="term" value="F:ATP-dependent peptidase activity"/>
    <property type="evidence" value="ECO:0007669"/>
    <property type="project" value="InterPro"/>
</dbReference>
<dbReference type="SUPFAM" id="SSF140990">
    <property type="entry name" value="FtsH protease domain-like"/>
    <property type="match status" value="1"/>
</dbReference>